<comment type="subcellular location">
    <subcellularLocation>
        <location evidence="1">Cell membrane</location>
        <topology evidence="1">Multi-pass membrane protein</topology>
    </subcellularLocation>
</comment>
<dbReference type="PANTHER" id="PTHR43528">
    <property type="entry name" value="ALPHA-KETOGLUTARATE PERMEASE"/>
    <property type="match status" value="1"/>
</dbReference>
<dbReference type="InterPro" id="IPR051084">
    <property type="entry name" value="H+-coupled_symporters"/>
</dbReference>
<name>A0A2S6EXC1_LEGPN</name>
<feature type="transmembrane region" description="Helical" evidence="9">
    <location>
        <begin position="229"/>
        <end position="250"/>
    </location>
</feature>
<keyword evidence="8 9" id="KW-0472">Membrane</keyword>
<feature type="transmembrane region" description="Helical" evidence="9">
    <location>
        <begin position="262"/>
        <end position="282"/>
    </location>
</feature>
<dbReference type="Proteomes" id="UP000239239">
    <property type="component" value="Unassembled WGS sequence"/>
</dbReference>
<evidence type="ECO:0000313" key="11">
    <source>
        <dbReference type="EMBL" id="PPK29834.1"/>
    </source>
</evidence>
<evidence type="ECO:0000256" key="6">
    <source>
        <dbReference type="ARBA" id="ARBA00022847"/>
    </source>
</evidence>
<dbReference type="Pfam" id="PF07690">
    <property type="entry name" value="MFS_1"/>
    <property type="match status" value="1"/>
</dbReference>
<feature type="transmembrane region" description="Helical" evidence="9">
    <location>
        <begin position="105"/>
        <end position="134"/>
    </location>
</feature>
<dbReference type="PROSITE" id="PS00216">
    <property type="entry name" value="SUGAR_TRANSPORT_1"/>
    <property type="match status" value="1"/>
</dbReference>
<reference evidence="11 12" key="1">
    <citation type="submission" date="2018-02" db="EMBL/GenBank/DDBJ databases">
        <title>Draft genome sequences of four Legionella pneumophila clinical strains isolated in Ontario.</title>
        <authorList>
            <person name="Fortuna A."/>
            <person name="Ramnarine R."/>
            <person name="Li A."/>
            <person name="Frantz C."/>
            <person name="Mallo G."/>
        </authorList>
    </citation>
    <scope>NUCLEOTIDE SEQUENCE [LARGE SCALE GENOMIC DNA]</scope>
    <source>
        <strain evidence="11 12">LG61</strain>
    </source>
</reference>
<evidence type="ECO:0000256" key="7">
    <source>
        <dbReference type="ARBA" id="ARBA00022989"/>
    </source>
</evidence>
<feature type="transmembrane region" description="Helical" evidence="9">
    <location>
        <begin position="357"/>
        <end position="382"/>
    </location>
</feature>
<feature type="transmembrane region" description="Helical" evidence="9">
    <location>
        <begin position="294"/>
        <end position="314"/>
    </location>
</feature>
<evidence type="ECO:0000256" key="4">
    <source>
        <dbReference type="ARBA" id="ARBA00022475"/>
    </source>
</evidence>
<dbReference type="PROSITE" id="PS50850">
    <property type="entry name" value="MFS"/>
    <property type="match status" value="1"/>
</dbReference>
<evidence type="ECO:0000256" key="1">
    <source>
        <dbReference type="ARBA" id="ARBA00004651"/>
    </source>
</evidence>
<accession>A0A2S6EXC1</accession>
<feature type="transmembrane region" description="Helical" evidence="9">
    <location>
        <begin position="79"/>
        <end position="99"/>
    </location>
</feature>
<keyword evidence="7 9" id="KW-1133">Transmembrane helix</keyword>
<evidence type="ECO:0000256" key="9">
    <source>
        <dbReference type="SAM" id="Phobius"/>
    </source>
</evidence>
<feature type="transmembrane region" description="Helical" evidence="9">
    <location>
        <begin position="388"/>
        <end position="406"/>
    </location>
</feature>
<evidence type="ECO:0000256" key="2">
    <source>
        <dbReference type="ARBA" id="ARBA00008240"/>
    </source>
</evidence>
<keyword evidence="6" id="KW-0769">Symport</keyword>
<evidence type="ECO:0000256" key="3">
    <source>
        <dbReference type="ARBA" id="ARBA00022448"/>
    </source>
</evidence>
<evidence type="ECO:0000256" key="5">
    <source>
        <dbReference type="ARBA" id="ARBA00022692"/>
    </source>
</evidence>
<keyword evidence="5 9" id="KW-0812">Transmembrane</keyword>
<dbReference type="InterPro" id="IPR020846">
    <property type="entry name" value="MFS_dom"/>
</dbReference>
<organism evidence="11 12">
    <name type="scientific">Legionella pneumophila</name>
    <dbReference type="NCBI Taxonomy" id="446"/>
    <lineage>
        <taxon>Bacteria</taxon>
        <taxon>Pseudomonadati</taxon>
        <taxon>Pseudomonadota</taxon>
        <taxon>Gammaproteobacteria</taxon>
        <taxon>Legionellales</taxon>
        <taxon>Legionellaceae</taxon>
        <taxon>Legionella</taxon>
    </lineage>
</organism>
<dbReference type="SUPFAM" id="SSF103473">
    <property type="entry name" value="MFS general substrate transporter"/>
    <property type="match status" value="1"/>
</dbReference>
<comment type="caution">
    <text evidence="11">The sequence shown here is derived from an EMBL/GenBank/DDBJ whole genome shotgun (WGS) entry which is preliminary data.</text>
</comment>
<dbReference type="EMBL" id="PQWY01000016">
    <property type="protein sequence ID" value="PPK29834.1"/>
    <property type="molecule type" value="Genomic_DNA"/>
</dbReference>
<dbReference type="InterPro" id="IPR005829">
    <property type="entry name" value="Sugar_transporter_CS"/>
</dbReference>
<dbReference type="PANTHER" id="PTHR43528:SF1">
    <property type="entry name" value="ALPHA-KETOGLUTARATE PERMEASE"/>
    <property type="match status" value="1"/>
</dbReference>
<dbReference type="AlphaFoldDB" id="A0A2S6EXC1"/>
<dbReference type="InterPro" id="IPR036259">
    <property type="entry name" value="MFS_trans_sf"/>
</dbReference>
<gene>
    <name evidence="11" type="ORF">C3928_12290</name>
</gene>
<dbReference type="Gene3D" id="1.20.1250.20">
    <property type="entry name" value="MFS general substrate transporter like domains"/>
    <property type="match status" value="1"/>
</dbReference>
<sequence>MDMDKRIIAAASFGTLFEMYDYAIYGFMAPILAPLFFPTTDKHTALIATFGVFAAGFLVRPFSAYWLGNLGDQIGRKKTLTMTLMVMTFSSGFIGLLPTYQEAGIFAPILLTLCRLTQGVSVAGEMTLASIYIYENVSMRHKGLAVSFVTLGSICGLLLAIIVSKITMIFFSKQHLDSFWRFPFLIGIFVGFAGLYLRSQTRELTDFAKVVAQRQSHPILNAWRYRKKAIAAIFLLAIYCNSSFYTFFVYMPSYLQQQELPLTSAMDVIIIGMISYSVGLLLSGFTSDVLGRRFPLAVSLIATLCSVVVINYLINTGTLLQIIIACSVLAIIISFFIGSAFIASLEQLPLEERASGFTLFFNLSNSLFGGTAPLIILLLSYVYIHFAFSIYLMVMALLTFPALWLIQEKGTN</sequence>
<comment type="similarity">
    <text evidence="2">Belongs to the major facilitator superfamily. Metabolite:H+ Symporter (MHS) family (TC 2.A.1.6) family.</text>
</comment>
<evidence type="ECO:0000313" key="12">
    <source>
        <dbReference type="Proteomes" id="UP000239239"/>
    </source>
</evidence>
<protein>
    <submittedName>
        <fullName evidence="11">MFS transporter</fullName>
    </submittedName>
</protein>
<evidence type="ECO:0000259" key="10">
    <source>
        <dbReference type="PROSITE" id="PS50850"/>
    </source>
</evidence>
<feature type="domain" description="Major facilitator superfamily (MFS) profile" evidence="10">
    <location>
        <begin position="7"/>
        <end position="410"/>
    </location>
</feature>
<feature type="transmembrane region" description="Helical" evidence="9">
    <location>
        <begin position="45"/>
        <end position="67"/>
    </location>
</feature>
<evidence type="ECO:0000256" key="8">
    <source>
        <dbReference type="ARBA" id="ARBA00023136"/>
    </source>
</evidence>
<keyword evidence="3" id="KW-0813">Transport</keyword>
<feature type="transmembrane region" description="Helical" evidence="9">
    <location>
        <begin position="178"/>
        <end position="197"/>
    </location>
</feature>
<feature type="transmembrane region" description="Helical" evidence="9">
    <location>
        <begin position="320"/>
        <end position="345"/>
    </location>
</feature>
<proteinExistence type="inferred from homology"/>
<feature type="transmembrane region" description="Helical" evidence="9">
    <location>
        <begin position="7"/>
        <end position="33"/>
    </location>
</feature>
<dbReference type="GO" id="GO:0005886">
    <property type="term" value="C:plasma membrane"/>
    <property type="evidence" value="ECO:0007669"/>
    <property type="project" value="UniProtKB-SubCell"/>
</dbReference>
<feature type="transmembrane region" description="Helical" evidence="9">
    <location>
        <begin position="146"/>
        <end position="172"/>
    </location>
</feature>
<keyword evidence="4" id="KW-1003">Cell membrane</keyword>
<dbReference type="InterPro" id="IPR011701">
    <property type="entry name" value="MFS"/>
</dbReference>
<dbReference type="OrthoDB" id="3690818at2"/>
<dbReference type="GO" id="GO:0015293">
    <property type="term" value="F:symporter activity"/>
    <property type="evidence" value="ECO:0007669"/>
    <property type="project" value="UniProtKB-KW"/>
</dbReference>